<dbReference type="EMBL" id="BBJU01000013">
    <property type="protein sequence ID" value="GAK70669.1"/>
    <property type="molecule type" value="Genomic_DNA"/>
</dbReference>
<dbReference type="Proteomes" id="UP000028701">
    <property type="component" value="Unassembled WGS sequence"/>
</dbReference>
<dbReference type="AlphaFoldDB" id="A0A081CVH3"/>
<reference evidence="1 2" key="1">
    <citation type="submission" date="2014-08" db="EMBL/GenBank/DDBJ databases">
        <title>Whole genome shotgun sequence of Rhizobium rubi NBRC 13261.</title>
        <authorList>
            <person name="Katano-Makiyama Y."/>
            <person name="Hosoyama A."/>
            <person name="Hashimoto M."/>
            <person name="Hosoyama Y."/>
            <person name="Noguchi M."/>
            <person name="Tsuchikane K."/>
            <person name="Uohara A."/>
            <person name="Ohji S."/>
            <person name="Ichikawa N."/>
            <person name="Kimura A."/>
            <person name="Yamazoe A."/>
            <person name="Fujita N."/>
        </authorList>
    </citation>
    <scope>NUCLEOTIDE SEQUENCE [LARGE SCALE GENOMIC DNA]</scope>
    <source>
        <strain evidence="1 2">NBRC 13261</strain>
    </source>
</reference>
<evidence type="ECO:0000313" key="2">
    <source>
        <dbReference type="Proteomes" id="UP000028701"/>
    </source>
</evidence>
<name>A0A081CVH3_9HYPH</name>
<organism evidence="1 2">
    <name type="scientific">Agrobacterium rubi TR3 = NBRC 13261</name>
    <dbReference type="NCBI Taxonomy" id="1368415"/>
    <lineage>
        <taxon>Bacteria</taxon>
        <taxon>Pseudomonadati</taxon>
        <taxon>Pseudomonadota</taxon>
        <taxon>Alphaproteobacteria</taxon>
        <taxon>Hyphomicrobiales</taxon>
        <taxon>Rhizobiaceae</taxon>
        <taxon>Rhizobium/Agrobacterium group</taxon>
        <taxon>Agrobacterium</taxon>
    </lineage>
</organism>
<sequence length="401" mass="43824">MAAMWETVVFSGLSKCGVLDHEVALVSGRRPDIRFSSADLTFVADVTCVSDSGLDEQNPYRELMRLLSEAQARLGLPSGGLDLKVRSQDVVSRRGKRRVLRLPPKNKLPEFIRDEIVPSLRTQIEEKASPLRVVIDDGGAGLEITINPDGSQYTTGSYAPYSFPTIKDQNPLFNALKQKAGQLRGSKGITGVIVGDGDCGALSSNRLARDTVPAEDIARDFLRQYSSVDFVLMIAVQDDIGSIMPLQHVNSLKPILVTRDNGQLRQQLAHVFERMLSDFPKPVESAVNGALRAAEAGYDLGLHGGSEVGGNKIRVSAREMMEVLAGMRTFDDRGALNIEAAREAPEPPSRITTAFLGMLATGRLPSKMTVIRTGDDESDHWVEFEFDQADPAISPFRWSKG</sequence>
<gene>
    <name evidence="1" type="ORF">RRU01S_13_00070</name>
</gene>
<comment type="caution">
    <text evidence="1">The sequence shown here is derived from an EMBL/GenBank/DDBJ whole genome shotgun (WGS) entry which is preliminary data.</text>
</comment>
<evidence type="ECO:0000313" key="1">
    <source>
        <dbReference type="EMBL" id="GAK70669.1"/>
    </source>
</evidence>
<proteinExistence type="predicted"/>
<protein>
    <submittedName>
        <fullName evidence="1">Uncharacterized protein</fullName>
    </submittedName>
</protein>
<accession>A0A081CVH3</accession>